<dbReference type="PANTHER" id="PTHR43308">
    <property type="entry name" value="OUTER MEMBRANE PROTEIN ALPHA-RELATED"/>
    <property type="match status" value="1"/>
</dbReference>
<accession>A0AAE3E0A6</accession>
<dbReference type="PROSITE" id="PS51272">
    <property type="entry name" value="SLH"/>
    <property type="match status" value="3"/>
</dbReference>
<feature type="region of interest" description="Disordered" evidence="2">
    <location>
        <begin position="566"/>
        <end position="589"/>
    </location>
</feature>
<dbReference type="InterPro" id="IPR051465">
    <property type="entry name" value="Cell_Envelope_Struct_Comp"/>
</dbReference>
<dbReference type="EMBL" id="JAJEQM010000015">
    <property type="protein sequence ID" value="MCC2211248.1"/>
    <property type="molecule type" value="Genomic_DNA"/>
</dbReference>
<evidence type="ECO:0000313" key="6">
    <source>
        <dbReference type="Proteomes" id="UP001198242"/>
    </source>
</evidence>
<keyword evidence="3" id="KW-0732">Signal</keyword>
<reference evidence="5 6" key="1">
    <citation type="submission" date="2021-10" db="EMBL/GenBank/DDBJ databases">
        <title>Anaerobic single-cell dispensing facilitates the cultivation of human gut bacteria.</title>
        <authorList>
            <person name="Afrizal A."/>
        </authorList>
    </citation>
    <scope>NUCLEOTIDE SEQUENCE [LARGE SCALE GENOMIC DNA]</scope>
    <source>
        <strain evidence="5 6">CLA-AA-H232</strain>
    </source>
</reference>
<feature type="chain" id="PRO_5042285511" evidence="3">
    <location>
        <begin position="28"/>
        <end position="784"/>
    </location>
</feature>
<feature type="region of interest" description="Disordered" evidence="2">
    <location>
        <begin position="452"/>
        <end position="473"/>
    </location>
</feature>
<dbReference type="RefSeq" id="WP_308456849.1">
    <property type="nucleotide sequence ID" value="NZ_JAJEQM010000015.1"/>
</dbReference>
<dbReference type="Proteomes" id="UP001198242">
    <property type="component" value="Unassembled WGS sequence"/>
</dbReference>
<comment type="caution">
    <text evidence="5">The sequence shown here is derived from an EMBL/GenBank/DDBJ whole genome shotgun (WGS) entry which is preliminary data.</text>
</comment>
<keyword evidence="6" id="KW-1185">Reference proteome</keyword>
<feature type="domain" description="SLH" evidence="4">
    <location>
        <begin position="661"/>
        <end position="724"/>
    </location>
</feature>
<evidence type="ECO:0000256" key="2">
    <source>
        <dbReference type="SAM" id="MobiDB-lite"/>
    </source>
</evidence>
<dbReference type="InterPro" id="IPR001119">
    <property type="entry name" value="SLH_dom"/>
</dbReference>
<dbReference type="Gene3D" id="2.60.40.1080">
    <property type="match status" value="1"/>
</dbReference>
<keyword evidence="1" id="KW-0677">Repeat</keyword>
<feature type="signal peptide" evidence="3">
    <location>
        <begin position="1"/>
        <end position="27"/>
    </location>
</feature>
<name>A0AAE3E0A6_9FIRM</name>
<evidence type="ECO:0000256" key="3">
    <source>
        <dbReference type="SAM" id="SignalP"/>
    </source>
</evidence>
<evidence type="ECO:0000259" key="4">
    <source>
        <dbReference type="PROSITE" id="PS51272"/>
    </source>
</evidence>
<gene>
    <name evidence="5" type="ORF">LKE05_10665</name>
</gene>
<evidence type="ECO:0000256" key="1">
    <source>
        <dbReference type="ARBA" id="ARBA00022737"/>
    </source>
</evidence>
<evidence type="ECO:0000313" key="5">
    <source>
        <dbReference type="EMBL" id="MCC2211248.1"/>
    </source>
</evidence>
<feature type="domain" description="SLH" evidence="4">
    <location>
        <begin position="601"/>
        <end position="660"/>
    </location>
</feature>
<protein>
    <submittedName>
        <fullName evidence="5">S-layer homology domain-containing protein</fullName>
    </submittedName>
</protein>
<dbReference type="Pfam" id="PF00395">
    <property type="entry name" value="SLH"/>
    <property type="match status" value="3"/>
</dbReference>
<organism evidence="5 6">
    <name type="scientific">Hominilimicola fabiformis</name>
    <dbReference type="NCBI Taxonomy" id="2885356"/>
    <lineage>
        <taxon>Bacteria</taxon>
        <taxon>Bacillati</taxon>
        <taxon>Bacillota</taxon>
        <taxon>Clostridia</taxon>
        <taxon>Eubacteriales</taxon>
        <taxon>Oscillospiraceae</taxon>
        <taxon>Hominilimicola</taxon>
    </lineage>
</organism>
<proteinExistence type="predicted"/>
<feature type="compositionally biased region" description="Gly residues" evidence="2">
    <location>
        <begin position="571"/>
        <end position="582"/>
    </location>
</feature>
<dbReference type="AlphaFoldDB" id="A0AAE3E0A6"/>
<feature type="region of interest" description="Disordered" evidence="2">
    <location>
        <begin position="162"/>
        <end position="187"/>
    </location>
</feature>
<sequence>MKNKKIISLICALAMIFTMFSAITVNAADAKGIDLSADISKDNKTITVNATAVGTEGALSNFTIAMTVPEGVTTDNVKAESASTQSLTTNVADGILYVGFLDMSGKGVTFADNKLVTITISLPTALTDDVTMTLTDEAGIQDNNGAIYVSDGMKASSVTVIPSGKPTPKPTSPARPTIAPVPTVNPDVTPVPTDVPVVGKGIGLTSSISSDNKTITVNATASGTEGALSNFTIAMTVPEGVTTDNVKAESASTQSLTTNVADGILYVGFLDMSGKGVTFADNKLVTITISLPTALTAPVALTLTDEAGIQDNNGAVYVSDGMTAASTVVTPSTEPVPTVNPVKTVALKSVVSTGYGDAIKAAKDAGKDVYLTVDVKKGDQDAVYGEDYEAVYNGKTLTEAEYKNLISGYTDADMADVINGLTYNIYNSSVNNVSTTVNAIDAEGNAEQIVDPKDNTLTPAKPTAKPSEPSISVKASSTTVEFDKKFTVTATVKNAKDGAKVAFTTDDDEKYAVIFGTPTEINSKGETKATYVANDKPGTVTITATYKDTEGNEKSASVKVTVKKASTTTGGNDGTTSGGGPGIIAPGNTGAVTTPNTNTNYKPDFQDLDSVEWARTAINGLAMRGMINGRDQYTFDPNANITRAEYCQILMGAINALNAKGESTFADVPSTAWYYNAVSVASQLGIVSGYGDGNFGPNDLITRQDMALMTYKTAKIMNKSLEPVNAEITFEDSHEISDYAFEAVMTLQKAGIINGMTDTTFEPHSNATRAQSAKVIFDTFVDAQ</sequence>
<feature type="domain" description="SLH" evidence="4">
    <location>
        <begin position="727"/>
        <end position="784"/>
    </location>
</feature>